<keyword evidence="2" id="KW-1185">Reference proteome</keyword>
<dbReference type="Proteomes" id="UP000827872">
    <property type="component" value="Linkage Group LG07"/>
</dbReference>
<comment type="caution">
    <text evidence="1">The sequence shown here is derived from an EMBL/GenBank/DDBJ whole genome shotgun (WGS) entry which is preliminary data.</text>
</comment>
<accession>A0ACB8ERF3</accession>
<gene>
    <name evidence="1" type="ORF">K3G42_025068</name>
</gene>
<protein>
    <submittedName>
        <fullName evidence="1">Uncharacterized protein</fullName>
    </submittedName>
</protein>
<evidence type="ECO:0000313" key="1">
    <source>
        <dbReference type="EMBL" id="KAH7995352.1"/>
    </source>
</evidence>
<proteinExistence type="predicted"/>
<evidence type="ECO:0000313" key="2">
    <source>
        <dbReference type="Proteomes" id="UP000827872"/>
    </source>
</evidence>
<organism evidence="1 2">
    <name type="scientific">Sphaerodactylus townsendi</name>
    <dbReference type="NCBI Taxonomy" id="933632"/>
    <lineage>
        <taxon>Eukaryota</taxon>
        <taxon>Metazoa</taxon>
        <taxon>Chordata</taxon>
        <taxon>Craniata</taxon>
        <taxon>Vertebrata</taxon>
        <taxon>Euteleostomi</taxon>
        <taxon>Lepidosauria</taxon>
        <taxon>Squamata</taxon>
        <taxon>Bifurcata</taxon>
        <taxon>Gekkota</taxon>
        <taxon>Sphaerodactylidae</taxon>
        <taxon>Sphaerodactylus</taxon>
    </lineage>
</organism>
<name>A0ACB8ERF3_9SAUR</name>
<reference evidence="1" key="1">
    <citation type="submission" date="2021-08" db="EMBL/GenBank/DDBJ databases">
        <title>The first chromosome-level gecko genome reveals the dynamic sex chromosomes of Neotropical dwarf geckos (Sphaerodactylidae: Sphaerodactylus).</title>
        <authorList>
            <person name="Pinto B.J."/>
            <person name="Keating S.E."/>
            <person name="Gamble T."/>
        </authorList>
    </citation>
    <scope>NUCLEOTIDE SEQUENCE</scope>
    <source>
        <strain evidence="1">TG3544</strain>
    </source>
</reference>
<sequence>MMHPDREECIGPSSHQNGHAHPPRNGWWKQTPTESSSNSFICIPCTGVRADIALVTHILALYTTSQFSFSLFASGRYPKFILGNSGNYHLFHLPRLVSKISLPF</sequence>
<dbReference type="EMBL" id="CM037620">
    <property type="protein sequence ID" value="KAH7995352.1"/>
    <property type="molecule type" value="Genomic_DNA"/>
</dbReference>